<feature type="transmembrane region" description="Helical" evidence="1">
    <location>
        <begin position="249"/>
        <end position="272"/>
    </location>
</feature>
<accession>T1KMM1</accession>
<dbReference type="EMBL" id="CAEY01000246">
    <property type="status" value="NOT_ANNOTATED_CDS"/>
    <property type="molecule type" value="Genomic_DNA"/>
</dbReference>
<name>T1KMM1_TETUR</name>
<feature type="domain" description="Nose resistant-to-fluoxetine protein N-terminal" evidence="2">
    <location>
        <begin position="20"/>
        <end position="137"/>
    </location>
</feature>
<dbReference type="AlphaFoldDB" id="T1KMM1"/>
<keyword evidence="4" id="KW-1185">Reference proteome</keyword>
<evidence type="ECO:0000313" key="4">
    <source>
        <dbReference type="Proteomes" id="UP000015104"/>
    </source>
</evidence>
<feature type="transmembrane region" description="Helical" evidence="1">
    <location>
        <begin position="553"/>
        <end position="571"/>
    </location>
</feature>
<dbReference type="Proteomes" id="UP000015104">
    <property type="component" value="Unassembled WGS sequence"/>
</dbReference>
<dbReference type="HOGENOM" id="CLU_007874_3_1_1"/>
<evidence type="ECO:0000259" key="2">
    <source>
        <dbReference type="SMART" id="SM00703"/>
    </source>
</evidence>
<keyword evidence="1" id="KW-0472">Membrane</keyword>
<feature type="transmembrane region" description="Helical" evidence="1">
    <location>
        <begin position="443"/>
        <end position="464"/>
    </location>
</feature>
<reference evidence="4" key="1">
    <citation type="submission" date="2011-08" db="EMBL/GenBank/DDBJ databases">
        <authorList>
            <person name="Rombauts S."/>
        </authorList>
    </citation>
    <scope>NUCLEOTIDE SEQUENCE</scope>
    <source>
        <strain evidence="4">London</strain>
    </source>
</reference>
<feature type="transmembrane region" description="Helical" evidence="1">
    <location>
        <begin position="405"/>
        <end position="423"/>
    </location>
</feature>
<dbReference type="InterPro" id="IPR006621">
    <property type="entry name" value="Nose-resist-to-fluoxetine_N"/>
</dbReference>
<keyword evidence="1" id="KW-0812">Transmembrane</keyword>
<dbReference type="PANTHER" id="PTHR11161">
    <property type="entry name" value="O-ACYLTRANSFERASE"/>
    <property type="match status" value="1"/>
</dbReference>
<dbReference type="PANTHER" id="PTHR11161:SF0">
    <property type="entry name" value="O-ACYLTRANSFERASE LIKE PROTEIN"/>
    <property type="match status" value="1"/>
</dbReference>
<dbReference type="GO" id="GO:0016747">
    <property type="term" value="F:acyltransferase activity, transferring groups other than amino-acyl groups"/>
    <property type="evidence" value="ECO:0007669"/>
    <property type="project" value="InterPro"/>
</dbReference>
<reference evidence="3" key="2">
    <citation type="submission" date="2015-06" db="UniProtKB">
        <authorList>
            <consortium name="EnsemblMetazoa"/>
        </authorList>
    </citation>
    <scope>IDENTIFICATION</scope>
</reference>
<dbReference type="EnsemblMetazoa" id="tetur15g02110.1">
    <property type="protein sequence ID" value="tetur15g02110.1"/>
    <property type="gene ID" value="tetur15g02110"/>
</dbReference>
<dbReference type="eggNOG" id="KOG3700">
    <property type="taxonomic scope" value="Eukaryota"/>
</dbReference>
<feature type="transmembrane region" description="Helical" evidence="1">
    <location>
        <begin position="476"/>
        <end position="497"/>
    </location>
</feature>
<feature type="transmembrane region" description="Helical" evidence="1">
    <location>
        <begin position="309"/>
        <end position="326"/>
    </location>
</feature>
<feature type="transmembrane region" description="Helical" evidence="1">
    <location>
        <begin position="378"/>
        <end position="398"/>
    </location>
</feature>
<feature type="transmembrane region" description="Helical" evidence="1">
    <location>
        <begin position="148"/>
        <end position="171"/>
    </location>
</feature>
<keyword evidence="1" id="KW-1133">Transmembrane helix</keyword>
<dbReference type="InterPro" id="IPR052728">
    <property type="entry name" value="O2_lipid_transport_reg"/>
</dbReference>
<dbReference type="Pfam" id="PF01757">
    <property type="entry name" value="Acyl_transf_3"/>
    <property type="match status" value="1"/>
</dbReference>
<proteinExistence type="predicted"/>
<dbReference type="SMART" id="SM00703">
    <property type="entry name" value="NRF"/>
    <property type="match status" value="1"/>
</dbReference>
<dbReference type="InterPro" id="IPR002656">
    <property type="entry name" value="Acyl_transf_3_dom"/>
</dbReference>
<feature type="transmembrane region" description="Helical" evidence="1">
    <location>
        <begin position="583"/>
        <end position="605"/>
    </location>
</feature>
<organism evidence="3 4">
    <name type="scientific">Tetranychus urticae</name>
    <name type="common">Two-spotted spider mite</name>
    <dbReference type="NCBI Taxonomy" id="32264"/>
    <lineage>
        <taxon>Eukaryota</taxon>
        <taxon>Metazoa</taxon>
        <taxon>Ecdysozoa</taxon>
        <taxon>Arthropoda</taxon>
        <taxon>Chelicerata</taxon>
        <taxon>Arachnida</taxon>
        <taxon>Acari</taxon>
        <taxon>Acariformes</taxon>
        <taxon>Trombidiformes</taxon>
        <taxon>Prostigmata</taxon>
        <taxon>Eleutherengona</taxon>
        <taxon>Raphignathae</taxon>
        <taxon>Tetranychoidea</taxon>
        <taxon>Tetranychidae</taxon>
        <taxon>Tetranychus</taxon>
    </lineage>
</organism>
<dbReference type="Pfam" id="PF20146">
    <property type="entry name" value="NRF"/>
    <property type="match status" value="1"/>
</dbReference>
<evidence type="ECO:0000256" key="1">
    <source>
        <dbReference type="SAM" id="Phobius"/>
    </source>
</evidence>
<evidence type="ECO:0000313" key="3">
    <source>
        <dbReference type="EnsemblMetazoa" id="tetur15g02110.1"/>
    </source>
</evidence>
<sequence length="669" mass="75572">MLSMVKVTIKVVQVAEWQPNETCFQSLKTYFNQTNSTQPVHNDSQISPILFINNLRLFGSYDECLSIDVKQSNNLSFHGVYCRAKLNVSNLNPLHPNVSEQMSMGLCAPSTCSTMDIENLLAIQNNVIEAKVLSCHGRSPETLDSSEIVVICVLIILGLVVLLGTSLSTYFRLCGHKPFRKRAKILIAFSVYENSLKLMDPKTSDKNISCLSGLRFIALCFIVLGHTYSYHSQISIVDPESVQIEIKKLWFQVFLNFTPWVDTFFLISGLLVTYGGLDSYKKIFTNDDSMLKCAVNSMKTMGASIAHRYLRMTPTLAFTICIYIVAGKIGSGPEWSFMQSISNPCKLTWWRNLIYINNFFSSNVCIGHTWYLADDFQFYIFSTFILVLLSSSVPVVGLSIIGSALFASIMATAVTTFVTHSSVTPLAVSIDGSSQTIQEVHLYIWPFFRVGPFLIGILLGYVILRYGDIGISKRINVSLWVLCLSTVTVVTMASYRWTNGHPASLFESVVYSSLHRIIWSICWSYMIVSCHYGHCPLVNNLLGWKAFVPLGKLTYHAYLIHLLFIYMHIASNRTTINFSHYNMFILYLGYLTISMLFSYVSAILFELPFANLENIFWPKKLTETVQINGQISASQSTGLSNNYQSETIDDRFINIFQKPENQNNNVLVY</sequence>
<protein>
    <recommendedName>
        <fullName evidence="2">Nose resistant-to-fluoxetine protein N-terminal domain-containing protein</fullName>
    </recommendedName>
</protein>